<dbReference type="SMART" id="SM00490">
    <property type="entry name" value="HELICc"/>
    <property type="match status" value="1"/>
</dbReference>
<reference evidence="2 3" key="1">
    <citation type="submission" date="2016-05" db="EMBL/GenBank/DDBJ databases">
        <title>Single-cell genome of chain-forming Candidatus Thiomargarita nelsonii and comparison to other large sulfur-oxidizing bacteria.</title>
        <authorList>
            <person name="Winkel M."/>
            <person name="Salman V."/>
            <person name="Woyke T."/>
            <person name="Schulz-Vogt H."/>
            <person name="Richter M."/>
            <person name="Flood B."/>
            <person name="Bailey J."/>
            <person name="Amann R."/>
            <person name="Mussmann M."/>
        </authorList>
    </citation>
    <scope>NUCLEOTIDE SEQUENCE [LARGE SCALE GENOMIC DNA]</scope>
    <source>
        <strain evidence="2 3">THI036</strain>
    </source>
</reference>
<evidence type="ECO:0000313" key="2">
    <source>
        <dbReference type="EMBL" id="OAD22931.1"/>
    </source>
</evidence>
<keyword evidence="2" id="KW-0347">Helicase</keyword>
<protein>
    <submittedName>
        <fullName evidence="2">DEAD/DEAH box helicase domain-containing protein</fullName>
    </submittedName>
</protein>
<name>A0A176S491_9GAMM</name>
<dbReference type="GO" id="GO:0043138">
    <property type="term" value="F:3'-5' DNA helicase activity"/>
    <property type="evidence" value="ECO:0007669"/>
    <property type="project" value="TreeGrafter"/>
</dbReference>
<sequence length="1044" mass="118181">MELDHYRDMAYLLLFQSFKEYWGDLVAFLRMTPQSLARLQGLNNKLYAAVTEPMDDDLIRRNRFANANTSLASEALLWVMDLPATNQLVRDEWLALLRRYPDRIPLLNLSHKVRDALLTYGICPGGSTFKAMNYSVGQGGGKQWLPWFGCYNWTEDAVTPLVTPTEEQSRHIDRLGVKLSEALMSLLFMHIARTFEGIGQGWLSYQPQGEPSDKIIQATEAVIRQLGIRRSHIYTPYFIPGNENTLPAFAQRYMMNVNLEPKAVEQQLIQSQVGIPSHYKLALNPEKLYLVPPPPKNEDGTRFGYRCPQCNAFFLQPAGGYCPECSDPPIKLEPGKNTQDFDYYTYLSEKSGEPFRMNAAELTGQTDREDRDKRQRWFQDIFISQEIPRVQGIDLLSVTTTMEAGVDIGALLAVMMANMPPRRFNYQQRVGRAGRRSAGVALAVTFCRGRSHDDFYFQRPESITGDPPPPPYVDMRSETIFKRVFIKEVLRRAFIESDIQLGDAPDNVHGEFGRVAQWKNYEPAITTWLNKLENEPVIKDILNALRFRIETTDIDLINYLRHELVPKIRDIVNDPSYTQDALSERLANAGLLPMFGFPTRERSLYTRWASSAYPWPPKRGVIGRNLDVALSQFAPGSQSVKDKAVHTACGVVDLYPQGKYVKTGAGFVPALPQANPQSLGLCHHCQAVVYPHTVLQQTDEQELPVDDCPVCGKKALRCLDAREPKGFFTDLQPQDFDGRFEWQPRSTRPSLSIPKSDAQFPTYKPIGNAEIAAWNDHIISVNDNGGMGGFDFGEAKIYGQNKPGAYAVGQHERVTTSSKTHRIALLSRRKTDILLVNIKQWPQGVFADPTTIEGRAAWYSFAFWLRIAAGVLLDVDPLELQAGFRALPGQSQPFGEAFLCDQLENGAGYCQFLAQPEEFEKLMTNSIAQKWMASHSNDCDTSCNLCLRDYQNIAYHGLLDWRLALDMARLLMSDSAVIDLHSPWGTTLPNPWQSIVHARISATLQRLGYKPPTTFDTLTGYVHKSPMRQVIRIVRHPLWQEDHP</sequence>
<gene>
    <name evidence="2" type="ORF">THIOM_001247</name>
</gene>
<comment type="caution">
    <text evidence="2">The sequence shown here is derived from an EMBL/GenBank/DDBJ whole genome shotgun (WGS) entry which is preliminary data.</text>
</comment>
<dbReference type="SUPFAM" id="SSF52540">
    <property type="entry name" value="P-loop containing nucleoside triphosphate hydrolases"/>
    <property type="match status" value="1"/>
</dbReference>
<evidence type="ECO:0000313" key="3">
    <source>
        <dbReference type="Proteomes" id="UP000076962"/>
    </source>
</evidence>
<organism evidence="2 3">
    <name type="scientific">Candidatus Thiomargarita nelsonii</name>
    <dbReference type="NCBI Taxonomy" id="1003181"/>
    <lineage>
        <taxon>Bacteria</taxon>
        <taxon>Pseudomonadati</taxon>
        <taxon>Pseudomonadota</taxon>
        <taxon>Gammaproteobacteria</taxon>
        <taxon>Thiotrichales</taxon>
        <taxon>Thiotrichaceae</taxon>
        <taxon>Thiomargarita</taxon>
    </lineage>
</organism>
<dbReference type="InterPro" id="IPR001650">
    <property type="entry name" value="Helicase_C-like"/>
</dbReference>
<dbReference type="PROSITE" id="PS51194">
    <property type="entry name" value="HELICASE_CTER"/>
    <property type="match status" value="1"/>
</dbReference>
<dbReference type="EMBL" id="LUTY01000654">
    <property type="protein sequence ID" value="OAD22931.1"/>
    <property type="molecule type" value="Genomic_DNA"/>
</dbReference>
<dbReference type="AlphaFoldDB" id="A0A176S491"/>
<dbReference type="GO" id="GO:0006289">
    <property type="term" value="P:nucleotide-excision repair"/>
    <property type="evidence" value="ECO:0007669"/>
    <property type="project" value="TreeGrafter"/>
</dbReference>
<dbReference type="PANTHER" id="PTHR47957:SF3">
    <property type="entry name" value="ATP-DEPENDENT HELICASE HRQ1"/>
    <property type="match status" value="1"/>
</dbReference>
<feature type="domain" description="Helicase C-terminal" evidence="1">
    <location>
        <begin position="314"/>
        <end position="479"/>
    </location>
</feature>
<keyword evidence="2" id="KW-0547">Nucleotide-binding</keyword>
<dbReference type="Proteomes" id="UP000076962">
    <property type="component" value="Unassembled WGS sequence"/>
</dbReference>
<keyword evidence="3" id="KW-1185">Reference proteome</keyword>
<keyword evidence="2" id="KW-0067">ATP-binding</keyword>
<dbReference type="PATRIC" id="fig|1003181.4.peg.1752"/>
<dbReference type="PANTHER" id="PTHR47957">
    <property type="entry name" value="ATP-DEPENDENT HELICASE HRQ1"/>
    <property type="match status" value="1"/>
</dbReference>
<proteinExistence type="predicted"/>
<dbReference type="Gene3D" id="3.40.50.300">
    <property type="entry name" value="P-loop containing nucleotide triphosphate hydrolases"/>
    <property type="match status" value="1"/>
</dbReference>
<dbReference type="InterPro" id="IPR027417">
    <property type="entry name" value="P-loop_NTPase"/>
</dbReference>
<accession>A0A176S491</accession>
<evidence type="ECO:0000259" key="1">
    <source>
        <dbReference type="PROSITE" id="PS51194"/>
    </source>
</evidence>
<dbReference type="Pfam" id="PF00271">
    <property type="entry name" value="Helicase_C"/>
    <property type="match status" value="1"/>
</dbReference>
<keyword evidence="2" id="KW-0378">Hydrolase</keyword>
<feature type="non-terminal residue" evidence="2">
    <location>
        <position position="1044"/>
    </location>
</feature>
<dbReference type="GO" id="GO:0036297">
    <property type="term" value="P:interstrand cross-link repair"/>
    <property type="evidence" value="ECO:0007669"/>
    <property type="project" value="TreeGrafter"/>
</dbReference>